<evidence type="ECO:0000259" key="1">
    <source>
        <dbReference type="Pfam" id="PF01850"/>
    </source>
</evidence>
<sequence>MTPVLLDAGVIVALLDRRERFHAECVDVVTSLQQPLLTCESVISEACYLLRRLNGTSAAVLANVENGAFRIAFDLSRSSGVVGGLMHKYRNVPASLADVCLIHMADEFNTGDILTLDSDFLTYRWRKNRPFNMLIPTK</sequence>
<reference evidence="2 3" key="1">
    <citation type="submission" date="2020-08" db="EMBL/GenBank/DDBJ databases">
        <title>Genomic Encyclopedia of Type Strains, Phase IV (KMG-IV): sequencing the most valuable type-strain genomes for metagenomic binning, comparative biology and taxonomic classification.</title>
        <authorList>
            <person name="Goeker M."/>
        </authorList>
    </citation>
    <scope>NUCLEOTIDE SEQUENCE [LARGE SCALE GENOMIC DNA]</scope>
    <source>
        <strain evidence="2 3">DSM 103733</strain>
    </source>
</reference>
<name>A0A841K733_9BACT</name>
<dbReference type="InterPro" id="IPR002716">
    <property type="entry name" value="PIN_dom"/>
</dbReference>
<gene>
    <name evidence="2" type="ORF">HNQ77_004370</name>
</gene>
<protein>
    <submittedName>
        <fullName evidence="2">Putative nucleic acid-binding protein</fullName>
    </submittedName>
</protein>
<evidence type="ECO:0000313" key="2">
    <source>
        <dbReference type="EMBL" id="MBB6146398.1"/>
    </source>
</evidence>
<feature type="domain" description="PIN" evidence="1">
    <location>
        <begin position="4"/>
        <end position="121"/>
    </location>
</feature>
<dbReference type="Gene3D" id="3.40.50.1010">
    <property type="entry name" value="5'-nuclease"/>
    <property type="match status" value="1"/>
</dbReference>
<accession>A0A841K733</accession>
<dbReference type="SUPFAM" id="SSF88723">
    <property type="entry name" value="PIN domain-like"/>
    <property type="match status" value="1"/>
</dbReference>
<comment type="caution">
    <text evidence="2">The sequence shown here is derived from an EMBL/GenBank/DDBJ whole genome shotgun (WGS) entry which is preliminary data.</text>
</comment>
<dbReference type="RefSeq" id="WP_184085151.1">
    <property type="nucleotide sequence ID" value="NZ_JACHEK010000009.1"/>
</dbReference>
<dbReference type="Pfam" id="PF01850">
    <property type="entry name" value="PIN"/>
    <property type="match status" value="1"/>
</dbReference>
<organism evidence="2 3">
    <name type="scientific">Silvibacterium bohemicum</name>
    <dbReference type="NCBI Taxonomy" id="1577686"/>
    <lineage>
        <taxon>Bacteria</taxon>
        <taxon>Pseudomonadati</taxon>
        <taxon>Acidobacteriota</taxon>
        <taxon>Terriglobia</taxon>
        <taxon>Terriglobales</taxon>
        <taxon>Acidobacteriaceae</taxon>
        <taxon>Silvibacterium</taxon>
    </lineage>
</organism>
<dbReference type="EMBL" id="JACHEK010000009">
    <property type="protein sequence ID" value="MBB6146398.1"/>
    <property type="molecule type" value="Genomic_DNA"/>
</dbReference>
<dbReference type="AlphaFoldDB" id="A0A841K733"/>
<dbReference type="InterPro" id="IPR029060">
    <property type="entry name" value="PIN-like_dom_sf"/>
</dbReference>
<evidence type="ECO:0000313" key="3">
    <source>
        <dbReference type="Proteomes" id="UP000538666"/>
    </source>
</evidence>
<keyword evidence="3" id="KW-1185">Reference proteome</keyword>
<dbReference type="Proteomes" id="UP000538666">
    <property type="component" value="Unassembled WGS sequence"/>
</dbReference>
<proteinExistence type="predicted"/>